<keyword evidence="1" id="KW-0732">Signal</keyword>
<evidence type="ECO:0000256" key="1">
    <source>
        <dbReference type="SAM" id="SignalP"/>
    </source>
</evidence>
<protein>
    <submittedName>
        <fullName evidence="3">Uncharacterized protein</fullName>
    </submittedName>
</protein>
<dbReference type="WBParaSite" id="SVE_0892600.1">
    <property type="protein sequence ID" value="SVE_0892600.1"/>
    <property type="gene ID" value="SVE_0892600"/>
</dbReference>
<feature type="chain" id="PRO_5005329743" evidence="1">
    <location>
        <begin position="24"/>
        <end position="146"/>
    </location>
</feature>
<feature type="signal peptide" evidence="1">
    <location>
        <begin position="1"/>
        <end position="23"/>
    </location>
</feature>
<name>A0A0K0FJ53_STRVS</name>
<accession>A0A0K0FJ53</accession>
<sequence>MKVFITLTHFLIVVIFKTFVNNAKEVTVNVFVKPKCLCSDNEYVFTNLNTSEWQPDYKNLLCGYYFDMCQVPLTVSKIPETTLSFNHSCTWGDREDLYIYNVTRDCKKNSTSNSLKQFPNGKYVFFCEESNMKIRKPESEYSEEEE</sequence>
<reference evidence="2" key="1">
    <citation type="submission" date="2014-07" db="EMBL/GenBank/DDBJ databases">
        <authorList>
            <person name="Martin A.A"/>
            <person name="De Silva N."/>
        </authorList>
    </citation>
    <scope>NUCLEOTIDE SEQUENCE</scope>
</reference>
<dbReference type="AlphaFoldDB" id="A0A0K0FJ53"/>
<keyword evidence="2" id="KW-1185">Reference proteome</keyword>
<proteinExistence type="predicted"/>
<reference evidence="3" key="2">
    <citation type="submission" date="2015-08" db="UniProtKB">
        <authorList>
            <consortium name="WormBaseParasite"/>
        </authorList>
    </citation>
    <scope>IDENTIFICATION</scope>
</reference>
<dbReference type="Proteomes" id="UP000035680">
    <property type="component" value="Unassembled WGS sequence"/>
</dbReference>
<organism evidence="2 3">
    <name type="scientific">Strongyloides venezuelensis</name>
    <name type="common">Threadworm</name>
    <dbReference type="NCBI Taxonomy" id="75913"/>
    <lineage>
        <taxon>Eukaryota</taxon>
        <taxon>Metazoa</taxon>
        <taxon>Ecdysozoa</taxon>
        <taxon>Nematoda</taxon>
        <taxon>Chromadorea</taxon>
        <taxon>Rhabditida</taxon>
        <taxon>Tylenchina</taxon>
        <taxon>Panagrolaimomorpha</taxon>
        <taxon>Strongyloidoidea</taxon>
        <taxon>Strongyloididae</taxon>
        <taxon>Strongyloides</taxon>
    </lineage>
</organism>
<evidence type="ECO:0000313" key="2">
    <source>
        <dbReference type="Proteomes" id="UP000035680"/>
    </source>
</evidence>
<evidence type="ECO:0000313" key="3">
    <source>
        <dbReference type="WBParaSite" id="SVE_0892600.1"/>
    </source>
</evidence>